<evidence type="ECO:0000256" key="1">
    <source>
        <dbReference type="SAM" id="MobiDB-lite"/>
    </source>
</evidence>
<feature type="region of interest" description="Disordered" evidence="1">
    <location>
        <begin position="127"/>
        <end position="170"/>
    </location>
</feature>
<reference evidence="2 3" key="1">
    <citation type="journal article" date="2015" name="Genome Biol. Evol.">
        <title>Comparative Genomics of a Bacterivorous Green Alga Reveals Evolutionary Causalities and Consequences of Phago-Mixotrophic Mode of Nutrition.</title>
        <authorList>
            <person name="Burns J.A."/>
            <person name="Paasch A."/>
            <person name="Narechania A."/>
            <person name="Kim E."/>
        </authorList>
    </citation>
    <scope>NUCLEOTIDE SEQUENCE [LARGE SCALE GENOMIC DNA]</scope>
    <source>
        <strain evidence="2 3">PLY_AMNH</strain>
    </source>
</reference>
<feature type="compositionally biased region" description="Polar residues" evidence="1">
    <location>
        <begin position="161"/>
        <end position="170"/>
    </location>
</feature>
<dbReference type="Proteomes" id="UP001190700">
    <property type="component" value="Unassembled WGS sequence"/>
</dbReference>
<accession>A0AAE0LJ78</accession>
<comment type="caution">
    <text evidence="2">The sequence shown here is derived from an EMBL/GenBank/DDBJ whole genome shotgun (WGS) entry which is preliminary data.</text>
</comment>
<name>A0AAE0LJ78_9CHLO</name>
<evidence type="ECO:0000313" key="2">
    <source>
        <dbReference type="EMBL" id="KAK3286774.1"/>
    </source>
</evidence>
<organism evidence="2 3">
    <name type="scientific">Cymbomonas tetramitiformis</name>
    <dbReference type="NCBI Taxonomy" id="36881"/>
    <lineage>
        <taxon>Eukaryota</taxon>
        <taxon>Viridiplantae</taxon>
        <taxon>Chlorophyta</taxon>
        <taxon>Pyramimonadophyceae</taxon>
        <taxon>Pyramimonadales</taxon>
        <taxon>Pyramimonadaceae</taxon>
        <taxon>Cymbomonas</taxon>
    </lineage>
</organism>
<proteinExistence type="predicted"/>
<keyword evidence="3" id="KW-1185">Reference proteome</keyword>
<dbReference type="AlphaFoldDB" id="A0AAE0LJ78"/>
<dbReference type="EMBL" id="LGRX02001131">
    <property type="protein sequence ID" value="KAK3286774.1"/>
    <property type="molecule type" value="Genomic_DNA"/>
</dbReference>
<sequence>MATQASHAFIGDRSGTVVSKDDTGLIREVDLDEKAMAMGYSADVLRRSGLSDMELQGVQPAGKTDSLKPYMTRDEEWVEVKRREPMQAGMAAWFSHNSKFAAEQSAAVEDRSWDGICQRLVKAGVKDRRGLGQKKPSPYMEAQRENTWQRWSFGDHHNTRRAGTNNVRGS</sequence>
<gene>
    <name evidence="2" type="ORF">CYMTET_5685</name>
</gene>
<evidence type="ECO:0000313" key="3">
    <source>
        <dbReference type="Proteomes" id="UP001190700"/>
    </source>
</evidence>
<protein>
    <submittedName>
        <fullName evidence="2">Uncharacterized protein</fullName>
    </submittedName>
</protein>